<keyword evidence="4" id="KW-1185">Reference proteome</keyword>
<feature type="region of interest" description="Disordered" evidence="1">
    <location>
        <begin position="168"/>
        <end position="204"/>
    </location>
</feature>
<keyword evidence="2" id="KW-1133">Transmembrane helix</keyword>
<evidence type="ECO:0000313" key="3">
    <source>
        <dbReference type="EMBL" id="CAJ1950116.1"/>
    </source>
</evidence>
<dbReference type="PANTHER" id="PTHR23353">
    <property type="entry name" value="RAB-GAP/TBC-RELATED"/>
    <property type="match status" value="1"/>
</dbReference>
<feature type="compositionally biased region" description="Polar residues" evidence="1">
    <location>
        <begin position="306"/>
        <end position="318"/>
    </location>
</feature>
<dbReference type="EMBL" id="CAKOGP040001759">
    <property type="protein sequence ID" value="CAJ1950116.1"/>
    <property type="molecule type" value="Genomic_DNA"/>
</dbReference>
<keyword evidence="2" id="KW-0812">Transmembrane</keyword>
<comment type="caution">
    <text evidence="3">The sequence shown here is derived from an EMBL/GenBank/DDBJ whole genome shotgun (WGS) entry which is preliminary data.</text>
</comment>
<evidence type="ECO:0000256" key="1">
    <source>
        <dbReference type="SAM" id="MobiDB-lite"/>
    </source>
</evidence>
<accession>A0AAD2FRV6</accession>
<feature type="compositionally biased region" description="Low complexity" evidence="1">
    <location>
        <begin position="110"/>
        <end position="119"/>
    </location>
</feature>
<dbReference type="SUPFAM" id="SSF52540">
    <property type="entry name" value="P-loop containing nucleoside triphosphate hydrolases"/>
    <property type="match status" value="1"/>
</dbReference>
<dbReference type="InterPro" id="IPR053019">
    <property type="entry name" value="GATA_zinc_finger"/>
</dbReference>
<evidence type="ECO:0000256" key="2">
    <source>
        <dbReference type="SAM" id="Phobius"/>
    </source>
</evidence>
<feature type="compositionally biased region" description="Low complexity" evidence="1">
    <location>
        <begin position="75"/>
        <end position="91"/>
    </location>
</feature>
<feature type="compositionally biased region" description="Polar residues" evidence="1">
    <location>
        <begin position="188"/>
        <end position="200"/>
    </location>
</feature>
<evidence type="ECO:0000313" key="4">
    <source>
        <dbReference type="Proteomes" id="UP001295423"/>
    </source>
</evidence>
<sequence length="595" mass="68725">MNIVPSSSSLFWRNKNPLKRRRRRRRLKTKVYVILLVGTCLIILHIYEHWQWSEFRNVYWTEELLVYDGGGYNRSGTSSPSSASNNKNNNNLRAGGGTNNENHNKSPKMNDNNRNDNPNAKWNPEIIFTHRDVHLSEQADATATTKSATFMEDTKNKASFVRDSRQSIQFSDFVNKPNDNDNDNNDNTKQQDVSSSSLTYEQAKEGREPLLEILEHDLGLAKLTTTELLQLPKWSEIQDLYGSKPMLVGTDTCLKYQTKVPLQDRYIGVAGSFNSGTTAFGLSLQQNCRFPNRRHSRHNRRHNRDTQTAGEGNNKNPAGNIVTNVHGMLNQVPWAKHKMARERFGHTIDESIPKENVLPVVLVRDPYYWMQSMCKQGYGVRWDHNAKKHCPNLVPNEYDQKRFKRYASLNQTSVPVWMGQSYESGPHWDSLVHYWNDWYGSYYYNNNNSNNDNDNHQTANNNHQEDFPRLMIRFEDTLFHAKTVMKLVCACGGGIFSGNEDEEEDDGGEINIGFTNDNTAKQQQQQQHQMGSAFRPIVDEAKFEHKHVQNNLVSAIVKYGTEKGRYRNMTQDDLEFAQTHLDSELMKAFHYKQRT</sequence>
<dbReference type="AlphaFoldDB" id="A0AAD2FRV6"/>
<gene>
    <name evidence="3" type="ORF">CYCCA115_LOCUS12430</name>
</gene>
<name>A0AAD2FRV6_9STRA</name>
<dbReference type="PANTHER" id="PTHR23353:SF23">
    <property type="entry name" value="PROTEIN HAIRLESS"/>
    <property type="match status" value="1"/>
</dbReference>
<keyword evidence="2" id="KW-0472">Membrane</keyword>
<protein>
    <submittedName>
        <fullName evidence="3">Uncharacterized protein</fullName>
    </submittedName>
</protein>
<feature type="compositionally biased region" description="Basic residues" evidence="1">
    <location>
        <begin position="292"/>
        <end position="303"/>
    </location>
</feature>
<dbReference type="InterPro" id="IPR027417">
    <property type="entry name" value="P-loop_NTPase"/>
</dbReference>
<dbReference type="Proteomes" id="UP001295423">
    <property type="component" value="Unassembled WGS sequence"/>
</dbReference>
<feature type="region of interest" description="Disordered" evidence="1">
    <location>
        <begin position="292"/>
        <end position="318"/>
    </location>
</feature>
<proteinExistence type="predicted"/>
<organism evidence="3 4">
    <name type="scientific">Cylindrotheca closterium</name>
    <dbReference type="NCBI Taxonomy" id="2856"/>
    <lineage>
        <taxon>Eukaryota</taxon>
        <taxon>Sar</taxon>
        <taxon>Stramenopiles</taxon>
        <taxon>Ochrophyta</taxon>
        <taxon>Bacillariophyta</taxon>
        <taxon>Bacillariophyceae</taxon>
        <taxon>Bacillariophycidae</taxon>
        <taxon>Bacillariales</taxon>
        <taxon>Bacillariaceae</taxon>
        <taxon>Cylindrotheca</taxon>
    </lineage>
</organism>
<reference evidence="3" key="1">
    <citation type="submission" date="2023-08" db="EMBL/GenBank/DDBJ databases">
        <authorList>
            <person name="Audoor S."/>
            <person name="Bilcke G."/>
        </authorList>
    </citation>
    <scope>NUCLEOTIDE SEQUENCE</scope>
</reference>
<feature type="region of interest" description="Disordered" evidence="1">
    <location>
        <begin position="75"/>
        <end position="122"/>
    </location>
</feature>
<feature type="transmembrane region" description="Helical" evidence="2">
    <location>
        <begin position="29"/>
        <end position="47"/>
    </location>
</feature>